<dbReference type="Proteomes" id="UP001634007">
    <property type="component" value="Unassembled WGS sequence"/>
</dbReference>
<accession>A0ABD3L6I8</accession>
<evidence type="ECO:0000313" key="4">
    <source>
        <dbReference type="Proteomes" id="UP001634007"/>
    </source>
</evidence>
<evidence type="ECO:0000256" key="2">
    <source>
        <dbReference type="SAM" id="SignalP"/>
    </source>
</evidence>
<gene>
    <name evidence="3" type="ORF">ACJRO7_018999</name>
</gene>
<protein>
    <recommendedName>
        <fullName evidence="5">Transmembrane protein</fullName>
    </recommendedName>
</protein>
<proteinExistence type="predicted"/>
<dbReference type="EMBL" id="JBJKBG010000004">
    <property type="protein sequence ID" value="KAL3743820.1"/>
    <property type="molecule type" value="Genomic_DNA"/>
</dbReference>
<comment type="caution">
    <text evidence="3">The sequence shown here is derived from an EMBL/GenBank/DDBJ whole genome shotgun (WGS) entry which is preliminary data.</text>
</comment>
<feature type="chain" id="PRO_5044836967" description="Transmembrane protein" evidence="2">
    <location>
        <begin position="29"/>
        <end position="91"/>
    </location>
</feature>
<organism evidence="3 4">
    <name type="scientific">Eucalyptus globulus</name>
    <name type="common">Tasmanian blue gum</name>
    <dbReference type="NCBI Taxonomy" id="34317"/>
    <lineage>
        <taxon>Eukaryota</taxon>
        <taxon>Viridiplantae</taxon>
        <taxon>Streptophyta</taxon>
        <taxon>Embryophyta</taxon>
        <taxon>Tracheophyta</taxon>
        <taxon>Spermatophyta</taxon>
        <taxon>Magnoliopsida</taxon>
        <taxon>eudicotyledons</taxon>
        <taxon>Gunneridae</taxon>
        <taxon>Pentapetalae</taxon>
        <taxon>rosids</taxon>
        <taxon>malvids</taxon>
        <taxon>Myrtales</taxon>
        <taxon>Myrtaceae</taxon>
        <taxon>Myrtoideae</taxon>
        <taxon>Eucalypteae</taxon>
        <taxon>Eucalyptus</taxon>
    </lineage>
</organism>
<evidence type="ECO:0000313" key="3">
    <source>
        <dbReference type="EMBL" id="KAL3743820.1"/>
    </source>
</evidence>
<keyword evidence="2" id="KW-0732">Signal</keyword>
<sequence>MARKTFTIKSWFLLVLLLVHKNLDKTKASRPLEIFHPPGVIPGKSDLMKPRPPSIGRYVINRYKKTETEAFRPTSPGHSPGVGHDEPPGAT</sequence>
<evidence type="ECO:0000256" key="1">
    <source>
        <dbReference type="SAM" id="MobiDB-lite"/>
    </source>
</evidence>
<keyword evidence="4" id="KW-1185">Reference proteome</keyword>
<feature type="region of interest" description="Disordered" evidence="1">
    <location>
        <begin position="67"/>
        <end position="91"/>
    </location>
</feature>
<feature type="signal peptide" evidence="2">
    <location>
        <begin position="1"/>
        <end position="28"/>
    </location>
</feature>
<name>A0ABD3L6I8_EUCGL</name>
<evidence type="ECO:0008006" key="5">
    <source>
        <dbReference type="Google" id="ProtNLM"/>
    </source>
</evidence>
<reference evidence="3 4" key="1">
    <citation type="submission" date="2024-11" db="EMBL/GenBank/DDBJ databases">
        <title>Chromosome-level genome assembly of Eucalyptus globulus Labill. provides insights into its genome evolution.</title>
        <authorList>
            <person name="Li X."/>
        </authorList>
    </citation>
    <scope>NUCLEOTIDE SEQUENCE [LARGE SCALE GENOMIC DNA]</scope>
    <source>
        <strain evidence="3">CL2024</strain>
        <tissue evidence="3">Fresh tender leaves</tissue>
    </source>
</reference>
<dbReference type="AlphaFoldDB" id="A0ABD3L6I8"/>